<dbReference type="SUPFAM" id="SSF47986">
    <property type="entry name" value="DEATH domain"/>
    <property type="match status" value="2"/>
</dbReference>
<dbReference type="Proteomes" id="UP001075354">
    <property type="component" value="Chromosome 6"/>
</dbReference>
<feature type="domain" description="Death" evidence="2">
    <location>
        <begin position="257"/>
        <end position="288"/>
    </location>
</feature>
<dbReference type="Gene3D" id="1.10.533.10">
    <property type="entry name" value="Death Domain, Fas"/>
    <property type="match status" value="2"/>
</dbReference>
<feature type="region of interest" description="Disordered" evidence="1">
    <location>
        <begin position="124"/>
        <end position="192"/>
    </location>
</feature>
<gene>
    <name evidence="3" type="ORF">ONE63_008559</name>
</gene>
<dbReference type="AlphaFoldDB" id="A0AAV7XQQ9"/>
<dbReference type="GO" id="GO:0007165">
    <property type="term" value="P:signal transduction"/>
    <property type="evidence" value="ECO:0007669"/>
    <property type="project" value="InterPro"/>
</dbReference>
<comment type="caution">
    <text evidence="3">The sequence shown here is derived from an EMBL/GenBank/DDBJ whole genome shotgun (WGS) entry which is preliminary data.</text>
</comment>
<feature type="compositionally biased region" description="Basic and acidic residues" evidence="1">
    <location>
        <begin position="136"/>
        <end position="169"/>
    </location>
</feature>
<feature type="compositionally biased region" description="Polar residues" evidence="1">
    <location>
        <begin position="124"/>
        <end position="135"/>
    </location>
</feature>
<keyword evidence="4" id="KW-1185">Reference proteome</keyword>
<feature type="compositionally biased region" description="Basic and acidic residues" evidence="1">
    <location>
        <begin position="179"/>
        <end position="189"/>
    </location>
</feature>
<dbReference type="InterPro" id="IPR011029">
    <property type="entry name" value="DEATH-like_dom_sf"/>
</dbReference>
<dbReference type="PROSITE" id="PS50017">
    <property type="entry name" value="DEATH_DOMAIN"/>
    <property type="match status" value="1"/>
</dbReference>
<accession>A0AAV7XQQ9</accession>
<dbReference type="InterPro" id="IPR000488">
    <property type="entry name" value="Death_dom"/>
</dbReference>
<dbReference type="EMBL" id="JAPTSV010000006">
    <property type="protein sequence ID" value="KAJ1527015.1"/>
    <property type="molecule type" value="Genomic_DNA"/>
</dbReference>
<evidence type="ECO:0000259" key="2">
    <source>
        <dbReference type="PROSITE" id="PS50017"/>
    </source>
</evidence>
<evidence type="ECO:0000256" key="1">
    <source>
        <dbReference type="SAM" id="MobiDB-lite"/>
    </source>
</evidence>
<sequence>MMVSSVGTHHVREQDQPPKAKKMKIKLTEIPREMVSDLQYNLIDVKLLQRNVLDRSDFILLNSYQTNEEKVEILMELMRNKNEEDHNNFLEIMEEDYKWLRDKCEIYLQKIRLDALQRGLSPVASVSSAESNNQKETQEENDRSSHEENDRSSHKENDRSSLPDKRSHSSPDSTVVPPRSKENVKKSNMEKAAAPVVNDKYLNQPITSEMMTVVRRNHRVVRKWTTLAHVMGMTSIAHTLKMRMLLNGEDQDTCVLQLLEEWKGAHPKEASLGKLILILREEDFNDVAGNAIDGCAQSNNKL</sequence>
<protein>
    <recommendedName>
        <fullName evidence="2">Death domain-containing protein</fullName>
    </recommendedName>
</protein>
<organism evidence="3 4">
    <name type="scientific">Megalurothrips usitatus</name>
    <name type="common">bean blossom thrips</name>
    <dbReference type="NCBI Taxonomy" id="439358"/>
    <lineage>
        <taxon>Eukaryota</taxon>
        <taxon>Metazoa</taxon>
        <taxon>Ecdysozoa</taxon>
        <taxon>Arthropoda</taxon>
        <taxon>Hexapoda</taxon>
        <taxon>Insecta</taxon>
        <taxon>Pterygota</taxon>
        <taxon>Neoptera</taxon>
        <taxon>Paraneoptera</taxon>
        <taxon>Thysanoptera</taxon>
        <taxon>Terebrantia</taxon>
        <taxon>Thripoidea</taxon>
        <taxon>Thripidae</taxon>
        <taxon>Megalurothrips</taxon>
    </lineage>
</organism>
<proteinExistence type="predicted"/>
<feature type="region of interest" description="Disordered" evidence="1">
    <location>
        <begin position="1"/>
        <end position="22"/>
    </location>
</feature>
<reference evidence="3" key="1">
    <citation type="submission" date="2022-12" db="EMBL/GenBank/DDBJ databases">
        <title>Chromosome-level genome assembly of the bean flower thrips Megalurothrips usitatus.</title>
        <authorList>
            <person name="Ma L."/>
            <person name="Liu Q."/>
            <person name="Li H."/>
            <person name="Cai W."/>
        </authorList>
    </citation>
    <scope>NUCLEOTIDE SEQUENCE</scope>
    <source>
        <strain evidence="3">Cailab_2022a</strain>
    </source>
</reference>
<evidence type="ECO:0000313" key="3">
    <source>
        <dbReference type="EMBL" id="KAJ1527015.1"/>
    </source>
</evidence>
<evidence type="ECO:0000313" key="4">
    <source>
        <dbReference type="Proteomes" id="UP001075354"/>
    </source>
</evidence>
<dbReference type="CDD" id="cd01670">
    <property type="entry name" value="Death"/>
    <property type="match status" value="1"/>
</dbReference>
<name>A0AAV7XQQ9_9NEOP</name>